<dbReference type="RefSeq" id="WP_172158626.1">
    <property type="nucleotide sequence ID" value="NZ_CP053564.1"/>
</dbReference>
<evidence type="ECO:0000313" key="1">
    <source>
        <dbReference type="EMBL" id="QJY46824.1"/>
    </source>
</evidence>
<protein>
    <recommendedName>
        <fullName evidence="3">ABM domain-containing protein</fullName>
    </recommendedName>
</protein>
<evidence type="ECO:0008006" key="3">
    <source>
        <dbReference type="Google" id="ProtNLM"/>
    </source>
</evidence>
<dbReference type="SUPFAM" id="SSF54909">
    <property type="entry name" value="Dimeric alpha+beta barrel"/>
    <property type="match status" value="1"/>
</dbReference>
<dbReference type="KEGG" id="pbro:HOP40_14190"/>
<dbReference type="AlphaFoldDB" id="A0A6M6JFU2"/>
<evidence type="ECO:0000313" key="2">
    <source>
        <dbReference type="Proteomes" id="UP000505377"/>
    </source>
</evidence>
<dbReference type="EMBL" id="CP053564">
    <property type="protein sequence ID" value="QJY46824.1"/>
    <property type="molecule type" value="Genomic_DNA"/>
</dbReference>
<name>A0A6M6JFU2_9PSEU</name>
<organism evidence="1 2">
    <name type="scientific">Pseudonocardia broussonetiae</name>
    <dbReference type="NCBI Taxonomy" id="2736640"/>
    <lineage>
        <taxon>Bacteria</taxon>
        <taxon>Bacillati</taxon>
        <taxon>Actinomycetota</taxon>
        <taxon>Actinomycetes</taxon>
        <taxon>Pseudonocardiales</taxon>
        <taxon>Pseudonocardiaceae</taxon>
        <taxon>Pseudonocardia</taxon>
    </lineage>
</organism>
<gene>
    <name evidence="1" type="ORF">HOP40_14190</name>
</gene>
<sequence>MTYVHITRGPEGLADYRRVEHELGPGAVPGRLGHHVGTADGRLVVVDVWDSRADADRFAAERLFPAFERAGVRPDASADVTAFEPVDSRTSS</sequence>
<dbReference type="Proteomes" id="UP000505377">
    <property type="component" value="Chromosome"/>
</dbReference>
<accession>A0A6M6JFU2</accession>
<proteinExistence type="predicted"/>
<keyword evidence="2" id="KW-1185">Reference proteome</keyword>
<reference evidence="1 2" key="1">
    <citation type="submission" date="2020-05" db="EMBL/GenBank/DDBJ databases">
        <authorList>
            <person name="Mo P."/>
        </authorList>
    </citation>
    <scope>NUCLEOTIDE SEQUENCE [LARGE SCALE GENOMIC DNA]</scope>
    <source>
        <strain evidence="1 2">Gen01</strain>
    </source>
</reference>
<dbReference type="InterPro" id="IPR011008">
    <property type="entry name" value="Dimeric_a/b-barrel"/>
</dbReference>